<gene>
    <name evidence="1" type="ORF">JTE90_014588</name>
</gene>
<keyword evidence="2" id="KW-1185">Reference proteome</keyword>
<proteinExistence type="predicted"/>
<evidence type="ECO:0000313" key="1">
    <source>
        <dbReference type="EMBL" id="KAG8185113.1"/>
    </source>
</evidence>
<sequence length="139" mass="15576">MNSKKHFISTNRNIEQLKQGTIRNEDGWNTKESIHEELSPRVVIPIVRLQFTDVYRCSGILGLMVSKTIVPGLLSFVCHYNFLPRPVANRIPIFSQGLSLARSVCSALSTSMIFPGVYFERDFGGTSKRVLVLKSSSLS</sequence>
<accession>A0AAV6UN47</accession>
<evidence type="ECO:0000313" key="2">
    <source>
        <dbReference type="Proteomes" id="UP000827092"/>
    </source>
</evidence>
<organism evidence="1 2">
    <name type="scientific">Oedothorax gibbosus</name>
    <dbReference type="NCBI Taxonomy" id="931172"/>
    <lineage>
        <taxon>Eukaryota</taxon>
        <taxon>Metazoa</taxon>
        <taxon>Ecdysozoa</taxon>
        <taxon>Arthropoda</taxon>
        <taxon>Chelicerata</taxon>
        <taxon>Arachnida</taxon>
        <taxon>Araneae</taxon>
        <taxon>Araneomorphae</taxon>
        <taxon>Entelegynae</taxon>
        <taxon>Araneoidea</taxon>
        <taxon>Linyphiidae</taxon>
        <taxon>Erigoninae</taxon>
        <taxon>Oedothorax</taxon>
    </lineage>
</organism>
<dbReference type="EMBL" id="JAFNEN010000347">
    <property type="protein sequence ID" value="KAG8185113.1"/>
    <property type="molecule type" value="Genomic_DNA"/>
</dbReference>
<protein>
    <submittedName>
        <fullName evidence="1">Uncharacterized protein</fullName>
    </submittedName>
</protein>
<reference evidence="1 2" key="1">
    <citation type="journal article" date="2022" name="Nat. Ecol. Evol.">
        <title>A masculinizing supergene underlies an exaggerated male reproductive morph in a spider.</title>
        <authorList>
            <person name="Hendrickx F."/>
            <person name="De Corte Z."/>
            <person name="Sonet G."/>
            <person name="Van Belleghem S.M."/>
            <person name="Kostlbacher S."/>
            <person name="Vangestel C."/>
        </authorList>
    </citation>
    <scope>NUCLEOTIDE SEQUENCE [LARGE SCALE GENOMIC DNA]</scope>
    <source>
        <strain evidence="1">W744_W776</strain>
    </source>
</reference>
<dbReference type="AlphaFoldDB" id="A0AAV6UN47"/>
<dbReference type="Proteomes" id="UP000827092">
    <property type="component" value="Unassembled WGS sequence"/>
</dbReference>
<comment type="caution">
    <text evidence="1">The sequence shown here is derived from an EMBL/GenBank/DDBJ whole genome shotgun (WGS) entry which is preliminary data.</text>
</comment>
<name>A0AAV6UN47_9ARAC</name>